<reference evidence="1 2" key="1">
    <citation type="journal article" date="2014" name="Genome Announc.">
        <title>Draft Genome Sequence of the Agar-Degrading Bacterium Catenovulum sp. Strain DS-2, Isolated from Intestines of Haliotis diversicolor.</title>
        <authorList>
            <person name="Shan D."/>
            <person name="Li X."/>
            <person name="Gu Z."/>
            <person name="Wei G."/>
            <person name="Gao Z."/>
            <person name="Shao Z."/>
        </authorList>
    </citation>
    <scope>NUCLEOTIDE SEQUENCE [LARGE SCALE GENOMIC DNA]</scope>
    <source>
        <strain evidence="1 2">DS-2</strain>
    </source>
</reference>
<dbReference type="RefSeq" id="WP_035013399.1">
    <property type="nucleotide sequence ID" value="NZ_ARZY01000005.1"/>
</dbReference>
<keyword evidence="2" id="KW-1185">Reference proteome</keyword>
<organism evidence="1 2">
    <name type="scientific">Catenovulum agarivorans DS-2</name>
    <dbReference type="NCBI Taxonomy" id="1328313"/>
    <lineage>
        <taxon>Bacteria</taxon>
        <taxon>Pseudomonadati</taxon>
        <taxon>Pseudomonadota</taxon>
        <taxon>Gammaproteobacteria</taxon>
        <taxon>Alteromonadales</taxon>
        <taxon>Alteromonadaceae</taxon>
        <taxon>Catenovulum</taxon>
    </lineage>
</organism>
<dbReference type="AlphaFoldDB" id="W7R168"/>
<evidence type="ECO:0000313" key="1">
    <source>
        <dbReference type="EMBL" id="EWH11350.1"/>
    </source>
</evidence>
<comment type="caution">
    <text evidence="1">The sequence shown here is derived from an EMBL/GenBank/DDBJ whole genome shotgun (WGS) entry which is preliminary data.</text>
</comment>
<sequence>MKENSVDYAALLHQQVDLVDEQFKPLLLDIIREFRVGLSSLQDEHDLESLYEHIDQLIDVKIAQFRLNHPTKRHTQADVERQLGLSCDNRY</sequence>
<evidence type="ECO:0000313" key="2">
    <source>
        <dbReference type="Proteomes" id="UP000019276"/>
    </source>
</evidence>
<accession>W7R168</accession>
<protein>
    <submittedName>
        <fullName evidence="1">Uncharacterized protein</fullName>
    </submittedName>
</protein>
<dbReference type="EMBL" id="ARZY01000005">
    <property type="protein sequence ID" value="EWH11350.1"/>
    <property type="molecule type" value="Genomic_DNA"/>
</dbReference>
<name>W7R168_9ALTE</name>
<proteinExistence type="predicted"/>
<dbReference type="Proteomes" id="UP000019276">
    <property type="component" value="Unassembled WGS sequence"/>
</dbReference>
<dbReference type="STRING" id="1328313.DS2_04225"/>
<gene>
    <name evidence="1" type="ORF">DS2_04225</name>
</gene>